<evidence type="ECO:0000256" key="4">
    <source>
        <dbReference type="RuleBase" id="RU000570"/>
    </source>
</evidence>
<organism evidence="6 7">
    <name type="scientific">Dioszegia hungarica</name>
    <dbReference type="NCBI Taxonomy" id="4972"/>
    <lineage>
        <taxon>Eukaryota</taxon>
        <taxon>Fungi</taxon>
        <taxon>Dikarya</taxon>
        <taxon>Basidiomycota</taxon>
        <taxon>Agaricomycotina</taxon>
        <taxon>Tremellomycetes</taxon>
        <taxon>Tremellales</taxon>
        <taxon>Bulleribasidiaceae</taxon>
        <taxon>Dioszegia</taxon>
    </lineage>
</organism>
<dbReference type="GO" id="GO:0005840">
    <property type="term" value="C:ribosome"/>
    <property type="evidence" value="ECO:0007669"/>
    <property type="project" value="UniProtKB-KW"/>
</dbReference>
<dbReference type="PANTHER" id="PTHR18804:SF16">
    <property type="entry name" value="RIBOSOMAL PROTEIN"/>
    <property type="match status" value="1"/>
</dbReference>
<evidence type="ECO:0000256" key="5">
    <source>
        <dbReference type="SAM" id="MobiDB-lite"/>
    </source>
</evidence>
<dbReference type="PANTHER" id="PTHR18804">
    <property type="entry name" value="RIBOSOMAL PROTEIN"/>
    <property type="match status" value="1"/>
</dbReference>
<proteinExistence type="inferred from homology"/>
<evidence type="ECO:0000313" key="7">
    <source>
        <dbReference type="Proteomes" id="UP001164286"/>
    </source>
</evidence>
<dbReference type="InterPro" id="IPR000473">
    <property type="entry name" value="Ribosomal_bL36"/>
</dbReference>
<dbReference type="AlphaFoldDB" id="A0AA38LVW6"/>
<sequence length="229" mass="24854">MSALSSRLPSLASSSCRAARSCSTCARSVIPPPVCPASSNPLKSFILRPTSPFGRPTSGSSSRASRPLTSLTSSLTRATLAKEAEVGTGRVNAALAGVDQARGMKVRSSVKLFCDSCSMVKRKGTVYIICSKDPKHKQTSGTQRWQEDLSWPRVPRSPICINGRYLTTSPLRLVHAGAARRSVGHRLALPSCQPVRGEVQHMADVNRIRSMVWTRHRRSGEIDEICGWP</sequence>
<keyword evidence="2 4" id="KW-0689">Ribosomal protein</keyword>
<dbReference type="GO" id="GO:1990904">
    <property type="term" value="C:ribonucleoprotein complex"/>
    <property type="evidence" value="ECO:0007669"/>
    <property type="project" value="UniProtKB-KW"/>
</dbReference>
<dbReference type="InterPro" id="IPR052010">
    <property type="entry name" value="Ribosomal_LSU_bL36"/>
</dbReference>
<dbReference type="GO" id="GO:0003735">
    <property type="term" value="F:structural constituent of ribosome"/>
    <property type="evidence" value="ECO:0007669"/>
    <property type="project" value="InterPro"/>
</dbReference>
<evidence type="ECO:0000256" key="1">
    <source>
        <dbReference type="ARBA" id="ARBA00007645"/>
    </source>
</evidence>
<dbReference type="HAMAP" id="MF_00251">
    <property type="entry name" value="Ribosomal_bL36"/>
    <property type="match status" value="1"/>
</dbReference>
<dbReference type="NCBIfam" id="TIGR01022">
    <property type="entry name" value="rpmJ_bact"/>
    <property type="match status" value="1"/>
</dbReference>
<dbReference type="Pfam" id="PF00444">
    <property type="entry name" value="Ribosomal_L36"/>
    <property type="match status" value="1"/>
</dbReference>
<name>A0AA38LVW6_9TREE</name>
<protein>
    <recommendedName>
        <fullName evidence="4">Ribosomal protein</fullName>
    </recommendedName>
</protein>
<dbReference type="GO" id="GO:0006412">
    <property type="term" value="P:translation"/>
    <property type="evidence" value="ECO:0007669"/>
    <property type="project" value="InterPro"/>
</dbReference>
<dbReference type="Proteomes" id="UP001164286">
    <property type="component" value="Unassembled WGS sequence"/>
</dbReference>
<dbReference type="SUPFAM" id="SSF57840">
    <property type="entry name" value="Ribosomal protein L36"/>
    <property type="match status" value="1"/>
</dbReference>
<gene>
    <name evidence="6" type="ORF">MKK02DRAFT_33328</name>
</gene>
<keyword evidence="3 4" id="KW-0687">Ribonucleoprotein</keyword>
<dbReference type="EMBL" id="JAKWFO010000005">
    <property type="protein sequence ID" value="KAI9636044.1"/>
    <property type="molecule type" value="Genomic_DNA"/>
</dbReference>
<evidence type="ECO:0000313" key="6">
    <source>
        <dbReference type="EMBL" id="KAI9636044.1"/>
    </source>
</evidence>
<reference evidence="6" key="1">
    <citation type="journal article" date="2022" name="G3 (Bethesda)">
        <title>High quality genome of the basidiomycete yeast Dioszegia hungarica PDD-24b-2 isolated from cloud water.</title>
        <authorList>
            <person name="Jarrige D."/>
            <person name="Haridas S."/>
            <person name="Bleykasten-Grosshans C."/>
            <person name="Joly M."/>
            <person name="Nadalig T."/>
            <person name="Sancelme M."/>
            <person name="Vuilleumier S."/>
            <person name="Grigoriev I.V."/>
            <person name="Amato P."/>
            <person name="Bringel F."/>
        </authorList>
    </citation>
    <scope>NUCLEOTIDE SEQUENCE</scope>
    <source>
        <strain evidence="6">PDD-24b-2</strain>
    </source>
</reference>
<evidence type="ECO:0000256" key="3">
    <source>
        <dbReference type="ARBA" id="ARBA00023274"/>
    </source>
</evidence>
<dbReference type="InterPro" id="IPR035977">
    <property type="entry name" value="Ribosomal_bL36_sp"/>
</dbReference>
<feature type="compositionally biased region" description="Low complexity" evidence="5">
    <location>
        <begin position="54"/>
        <end position="70"/>
    </location>
</feature>
<keyword evidence="7" id="KW-1185">Reference proteome</keyword>
<dbReference type="GeneID" id="77727902"/>
<accession>A0AA38LVW6</accession>
<evidence type="ECO:0000256" key="2">
    <source>
        <dbReference type="ARBA" id="ARBA00022980"/>
    </source>
</evidence>
<comment type="caution">
    <text evidence="6">The sequence shown here is derived from an EMBL/GenBank/DDBJ whole genome shotgun (WGS) entry which is preliminary data.</text>
</comment>
<feature type="region of interest" description="Disordered" evidence="5">
    <location>
        <begin position="48"/>
        <end position="70"/>
    </location>
</feature>
<comment type="similarity">
    <text evidence="1 4">Belongs to the bacterial ribosomal protein bL36 family.</text>
</comment>
<dbReference type="RefSeq" id="XP_052945821.1">
    <property type="nucleotide sequence ID" value="XM_053088697.1"/>
</dbReference>